<protein>
    <recommendedName>
        <fullName evidence="4">Secreted protein</fullName>
    </recommendedName>
</protein>
<evidence type="ECO:0000313" key="2">
    <source>
        <dbReference type="EMBL" id="TRM62199.1"/>
    </source>
</evidence>
<comment type="caution">
    <text evidence="2">The sequence shown here is derived from an EMBL/GenBank/DDBJ whole genome shotgun (WGS) entry which is preliminary data.</text>
</comment>
<feature type="signal peptide" evidence="1">
    <location>
        <begin position="1"/>
        <end position="22"/>
    </location>
</feature>
<keyword evidence="3" id="KW-1185">Reference proteome</keyword>
<dbReference type="AlphaFoldDB" id="A0A550CBM7"/>
<feature type="chain" id="PRO_5022108078" description="Secreted protein" evidence="1">
    <location>
        <begin position="23"/>
        <end position="87"/>
    </location>
</feature>
<name>A0A550CBM7_9AGAR</name>
<evidence type="ECO:0000313" key="3">
    <source>
        <dbReference type="Proteomes" id="UP000320762"/>
    </source>
</evidence>
<dbReference type="Proteomes" id="UP000320762">
    <property type="component" value="Unassembled WGS sequence"/>
</dbReference>
<gene>
    <name evidence="2" type="ORF">BD626DRAFT_498473</name>
</gene>
<proteinExistence type="predicted"/>
<keyword evidence="1" id="KW-0732">Signal</keyword>
<evidence type="ECO:0008006" key="4">
    <source>
        <dbReference type="Google" id="ProtNLM"/>
    </source>
</evidence>
<sequence length="87" mass="10029">MSLLPFLLFCPLALIMFDRNLTTYICPYSLPRYCRPSPSFPLCSFLPVAAPNTSLYLRLPTALRIAALAPYVHRRPPPMYETLYHRP</sequence>
<evidence type="ECO:0000256" key="1">
    <source>
        <dbReference type="SAM" id="SignalP"/>
    </source>
</evidence>
<reference evidence="2 3" key="1">
    <citation type="journal article" date="2019" name="New Phytol.">
        <title>Comparative genomics reveals unique wood-decay strategies and fruiting body development in the Schizophyllaceae.</title>
        <authorList>
            <person name="Almasi E."/>
            <person name="Sahu N."/>
            <person name="Krizsan K."/>
            <person name="Balint B."/>
            <person name="Kovacs G.M."/>
            <person name="Kiss B."/>
            <person name="Cseklye J."/>
            <person name="Drula E."/>
            <person name="Henrissat B."/>
            <person name="Nagy I."/>
            <person name="Chovatia M."/>
            <person name="Adam C."/>
            <person name="LaButti K."/>
            <person name="Lipzen A."/>
            <person name="Riley R."/>
            <person name="Grigoriev I.V."/>
            <person name="Nagy L.G."/>
        </authorList>
    </citation>
    <scope>NUCLEOTIDE SEQUENCE [LARGE SCALE GENOMIC DNA]</scope>
    <source>
        <strain evidence="2 3">NL-1724</strain>
    </source>
</reference>
<accession>A0A550CBM7</accession>
<dbReference type="EMBL" id="VDMD01000013">
    <property type="protein sequence ID" value="TRM62199.1"/>
    <property type="molecule type" value="Genomic_DNA"/>
</dbReference>
<organism evidence="2 3">
    <name type="scientific">Schizophyllum amplum</name>
    <dbReference type="NCBI Taxonomy" id="97359"/>
    <lineage>
        <taxon>Eukaryota</taxon>
        <taxon>Fungi</taxon>
        <taxon>Dikarya</taxon>
        <taxon>Basidiomycota</taxon>
        <taxon>Agaricomycotina</taxon>
        <taxon>Agaricomycetes</taxon>
        <taxon>Agaricomycetidae</taxon>
        <taxon>Agaricales</taxon>
        <taxon>Schizophyllaceae</taxon>
        <taxon>Schizophyllum</taxon>
    </lineage>
</organism>